<dbReference type="InterPro" id="IPR006575">
    <property type="entry name" value="RWD_dom"/>
</dbReference>
<dbReference type="SUPFAM" id="SSF54495">
    <property type="entry name" value="UBC-like"/>
    <property type="match status" value="1"/>
</dbReference>
<accession>A0A7S1FQH5</accession>
<dbReference type="EMBL" id="HBFR01012063">
    <property type="protein sequence ID" value="CAD8881521.1"/>
    <property type="molecule type" value="Transcribed_RNA"/>
</dbReference>
<dbReference type="Gene3D" id="3.10.110.10">
    <property type="entry name" value="Ubiquitin Conjugating Enzyme"/>
    <property type="match status" value="1"/>
</dbReference>
<dbReference type="InterPro" id="IPR016135">
    <property type="entry name" value="UBQ-conjugating_enzyme/RWD"/>
</dbReference>
<gene>
    <name evidence="2" type="ORF">CHYS00102_LOCUS8708</name>
</gene>
<dbReference type="Pfam" id="PF05773">
    <property type="entry name" value="RWD"/>
    <property type="match status" value="1"/>
</dbReference>
<organism evidence="2">
    <name type="scientific">Corethron hystrix</name>
    <dbReference type="NCBI Taxonomy" id="216773"/>
    <lineage>
        <taxon>Eukaryota</taxon>
        <taxon>Sar</taxon>
        <taxon>Stramenopiles</taxon>
        <taxon>Ochrophyta</taxon>
        <taxon>Bacillariophyta</taxon>
        <taxon>Coscinodiscophyceae</taxon>
        <taxon>Corethrophycidae</taxon>
        <taxon>Corethrales</taxon>
        <taxon>Corethraceae</taxon>
        <taxon>Corethron</taxon>
    </lineage>
</organism>
<dbReference type="AlphaFoldDB" id="A0A7S1FQH5"/>
<protein>
    <recommendedName>
        <fullName evidence="1">RWD domain-containing protein</fullName>
    </recommendedName>
</protein>
<reference evidence="2" key="1">
    <citation type="submission" date="2021-01" db="EMBL/GenBank/DDBJ databases">
        <authorList>
            <person name="Corre E."/>
            <person name="Pelletier E."/>
            <person name="Niang G."/>
            <person name="Scheremetjew M."/>
            <person name="Finn R."/>
            <person name="Kale V."/>
            <person name="Holt S."/>
            <person name="Cochrane G."/>
            <person name="Meng A."/>
            <person name="Brown T."/>
            <person name="Cohen L."/>
        </authorList>
    </citation>
    <scope>NUCLEOTIDE SEQUENCE</scope>
    <source>
        <strain evidence="2">308</strain>
    </source>
</reference>
<feature type="domain" description="RWD" evidence="1">
    <location>
        <begin position="45"/>
        <end position="108"/>
    </location>
</feature>
<proteinExistence type="predicted"/>
<sequence>MNKQERITELKALRRDNRGTNAFEFLGPKVADATPSDPTRMRFHQPGPEPFVVLVEMPDGYPADAPPVFRVEGPALDRNRAAAIEDLLDEQAGYMPGMPCIATCLMALEGLDLAALDVGEVGRRRAIFKIDVVNNSKQFVKSLRSAANGSPCAYFYRTIECQNNAKFSFAVDPWRAVYCVCDAPDKKTAVDFMKTVRTDSAMDMDMLGKPGKIQMTVMEEFEMAPRAEAVGGDGFFEGTEYRTDVDLNGLMQHLMAAAARIHE</sequence>
<name>A0A7S1FQH5_9STRA</name>
<evidence type="ECO:0000313" key="2">
    <source>
        <dbReference type="EMBL" id="CAD8881521.1"/>
    </source>
</evidence>
<evidence type="ECO:0000259" key="1">
    <source>
        <dbReference type="Pfam" id="PF05773"/>
    </source>
</evidence>